<keyword evidence="2" id="KW-0238">DNA-binding</keyword>
<evidence type="ECO:0000256" key="3">
    <source>
        <dbReference type="ARBA" id="ARBA00023163"/>
    </source>
</evidence>
<dbReference type="SMART" id="SM00342">
    <property type="entry name" value="HTH_ARAC"/>
    <property type="match status" value="1"/>
</dbReference>
<dbReference type="GO" id="GO:0003700">
    <property type="term" value="F:DNA-binding transcription factor activity"/>
    <property type="evidence" value="ECO:0007669"/>
    <property type="project" value="InterPro"/>
</dbReference>
<dbReference type="EMBL" id="VSSQ01006502">
    <property type="protein sequence ID" value="MPM32918.1"/>
    <property type="molecule type" value="Genomic_DNA"/>
</dbReference>
<gene>
    <name evidence="5" type="primary">rhaS_53</name>
    <name evidence="5" type="ORF">SDC9_79485</name>
</gene>
<sequence>MMKKDNYQHELVEIGKELPVIIMKANERELLDYFPNETFIPAHWHRSLEIAYLGGIEAVLQVGEKQIDIQDGFTLINSKEVHSIIGKRIEKNAQCIILLFSYDFLKNNFEQFDQVSFDIMKLNKHKIDLKKIVDKLLCSYESNDPYKNMKCNSLLFEMLHFLFSKCQEEEISIQLHNKKEAIEMLDYVHSNYAQELSLQDVANYFHMSKEHFSRKFHEYLGTTFKDYLCSYRLYQAYDDVIHSDESIQEISDKHGFTSVKSFIQFFSRKYHETPLKYRKNINN</sequence>
<dbReference type="PANTHER" id="PTHR43280:SF28">
    <property type="entry name" value="HTH-TYPE TRANSCRIPTIONAL ACTIVATOR RHAS"/>
    <property type="match status" value="1"/>
</dbReference>
<dbReference type="Pfam" id="PF12833">
    <property type="entry name" value="HTH_18"/>
    <property type="match status" value="1"/>
</dbReference>
<dbReference type="SUPFAM" id="SSF46689">
    <property type="entry name" value="Homeodomain-like"/>
    <property type="match status" value="2"/>
</dbReference>
<keyword evidence="3" id="KW-0804">Transcription</keyword>
<organism evidence="5">
    <name type="scientific">bioreactor metagenome</name>
    <dbReference type="NCBI Taxonomy" id="1076179"/>
    <lineage>
        <taxon>unclassified sequences</taxon>
        <taxon>metagenomes</taxon>
        <taxon>ecological metagenomes</taxon>
    </lineage>
</organism>
<reference evidence="5" key="1">
    <citation type="submission" date="2019-08" db="EMBL/GenBank/DDBJ databases">
        <authorList>
            <person name="Kucharzyk K."/>
            <person name="Murdoch R.W."/>
            <person name="Higgins S."/>
            <person name="Loffler F."/>
        </authorList>
    </citation>
    <scope>NUCLEOTIDE SEQUENCE</scope>
</reference>
<dbReference type="PANTHER" id="PTHR43280">
    <property type="entry name" value="ARAC-FAMILY TRANSCRIPTIONAL REGULATOR"/>
    <property type="match status" value="1"/>
</dbReference>
<comment type="caution">
    <text evidence="5">The sequence shown here is derived from an EMBL/GenBank/DDBJ whole genome shotgun (WGS) entry which is preliminary data.</text>
</comment>
<dbReference type="Gene3D" id="1.10.10.60">
    <property type="entry name" value="Homeodomain-like"/>
    <property type="match status" value="2"/>
</dbReference>
<protein>
    <submittedName>
        <fullName evidence="5">HTH-type transcriptional activator RhaS</fullName>
    </submittedName>
</protein>
<dbReference type="PROSITE" id="PS01124">
    <property type="entry name" value="HTH_ARAC_FAMILY_2"/>
    <property type="match status" value="1"/>
</dbReference>
<dbReference type="GO" id="GO:0043565">
    <property type="term" value="F:sequence-specific DNA binding"/>
    <property type="evidence" value="ECO:0007669"/>
    <property type="project" value="InterPro"/>
</dbReference>
<dbReference type="AlphaFoldDB" id="A0A644YY20"/>
<evidence type="ECO:0000259" key="4">
    <source>
        <dbReference type="PROSITE" id="PS01124"/>
    </source>
</evidence>
<dbReference type="InterPro" id="IPR018060">
    <property type="entry name" value="HTH_AraC"/>
</dbReference>
<accession>A0A644YY20</accession>
<proteinExistence type="predicted"/>
<evidence type="ECO:0000256" key="2">
    <source>
        <dbReference type="ARBA" id="ARBA00023125"/>
    </source>
</evidence>
<evidence type="ECO:0000256" key="1">
    <source>
        <dbReference type="ARBA" id="ARBA00023015"/>
    </source>
</evidence>
<name>A0A644YY20_9ZZZZ</name>
<evidence type="ECO:0000313" key="5">
    <source>
        <dbReference type="EMBL" id="MPM32918.1"/>
    </source>
</evidence>
<keyword evidence="1" id="KW-0805">Transcription regulation</keyword>
<feature type="domain" description="HTH araC/xylS-type" evidence="4">
    <location>
        <begin position="182"/>
        <end position="280"/>
    </location>
</feature>
<dbReference type="InterPro" id="IPR009057">
    <property type="entry name" value="Homeodomain-like_sf"/>
</dbReference>